<dbReference type="EMBL" id="CT868231">
    <property type="protein sequence ID" value="CAK76380.1"/>
    <property type="molecule type" value="Genomic_DNA"/>
</dbReference>
<evidence type="ECO:0000313" key="1">
    <source>
        <dbReference type="EMBL" id="CAK76380.1"/>
    </source>
</evidence>
<dbReference type="Proteomes" id="UP000000600">
    <property type="component" value="Unassembled WGS sequence"/>
</dbReference>
<dbReference type="AlphaFoldDB" id="A0D013"/>
<accession>A0D013</accession>
<dbReference type="RefSeq" id="XP_001443777.1">
    <property type="nucleotide sequence ID" value="XM_001443740.1"/>
</dbReference>
<dbReference type="InParanoid" id="A0D013"/>
<proteinExistence type="predicted"/>
<gene>
    <name evidence="1" type="ORF">GSPATT00039128001</name>
</gene>
<feature type="non-terminal residue" evidence="1">
    <location>
        <position position="1"/>
    </location>
</feature>
<evidence type="ECO:0000313" key="2">
    <source>
        <dbReference type="Proteomes" id="UP000000600"/>
    </source>
</evidence>
<dbReference type="HOGENOM" id="CLU_345689_0_0_1"/>
<reference evidence="1 2" key="1">
    <citation type="journal article" date="2006" name="Nature">
        <title>Global trends of whole-genome duplications revealed by the ciliate Paramecium tetraurelia.</title>
        <authorList>
            <consortium name="Genoscope"/>
            <person name="Aury J.-M."/>
            <person name="Jaillon O."/>
            <person name="Duret L."/>
            <person name="Noel B."/>
            <person name="Jubin C."/>
            <person name="Porcel B.M."/>
            <person name="Segurens B."/>
            <person name="Daubin V."/>
            <person name="Anthouard V."/>
            <person name="Aiach N."/>
            <person name="Arnaiz O."/>
            <person name="Billaut A."/>
            <person name="Beisson J."/>
            <person name="Blanc I."/>
            <person name="Bouhouche K."/>
            <person name="Camara F."/>
            <person name="Duharcourt S."/>
            <person name="Guigo R."/>
            <person name="Gogendeau D."/>
            <person name="Katinka M."/>
            <person name="Keller A.-M."/>
            <person name="Kissmehl R."/>
            <person name="Klotz C."/>
            <person name="Koll F."/>
            <person name="Le Moue A."/>
            <person name="Lepere C."/>
            <person name="Malinsky S."/>
            <person name="Nowacki M."/>
            <person name="Nowak J.K."/>
            <person name="Plattner H."/>
            <person name="Poulain J."/>
            <person name="Ruiz F."/>
            <person name="Serrano V."/>
            <person name="Zagulski M."/>
            <person name="Dessen P."/>
            <person name="Betermier M."/>
            <person name="Weissenbach J."/>
            <person name="Scarpelli C."/>
            <person name="Schachter V."/>
            <person name="Sperling L."/>
            <person name="Meyer E."/>
            <person name="Cohen J."/>
            <person name="Wincker P."/>
        </authorList>
    </citation>
    <scope>NUCLEOTIDE SEQUENCE [LARGE SCALE GENOMIC DNA]</scope>
    <source>
        <strain evidence="1 2">Stock d4-2</strain>
    </source>
</reference>
<dbReference type="PANTHER" id="PTHR11319">
    <property type="entry name" value="G PROTEIN-COUPLED RECEPTOR-RELATED"/>
    <property type="match status" value="1"/>
</dbReference>
<dbReference type="KEGG" id="ptm:GSPATT00039128001"/>
<organism evidence="1 2">
    <name type="scientific">Paramecium tetraurelia</name>
    <dbReference type="NCBI Taxonomy" id="5888"/>
    <lineage>
        <taxon>Eukaryota</taxon>
        <taxon>Sar</taxon>
        <taxon>Alveolata</taxon>
        <taxon>Ciliophora</taxon>
        <taxon>Intramacronucleata</taxon>
        <taxon>Oligohymenophorea</taxon>
        <taxon>Peniculida</taxon>
        <taxon>Parameciidae</taxon>
        <taxon>Paramecium</taxon>
    </lineage>
</organism>
<sequence>LTGELIPLHIPSYQIDHFDQVEIYNLLVPVYDRFFLEFQNRGQPIDYKILNTTFLSKQVGPIDLKIQMDNQMCLNMHNVSIFDAKIENSIIFGINSFSQNSDVLIEQIYFKNCIFNNTILFKLKTDQKRIIIQDVFIEQCQFQNSSLFIFQQDGEYQSSIIIKSIIIKKSILFNSQFIQSYDNLFLYSFEYIENQITNSQLISFSTDLSCFNFSLRSNVIIESILFAQLFQNSYQFKIDIDEISLSSNIFENFQVLVVDQILQLIYIVLKNMTFKENINPQTVIQNHLFKLTSPNILIQNVLIINTFNLRYIYLYNITEINIKNVTVQNQRQEYMIPLFQECVIYKQQYSQLLLVQGFQSLYLGFIKLVNQITIDQSVIEILSNPIILKGEQESILIQNVTFIGNILLKISKGLIFSIFSIYSEKTQQIKLDNFLYQNNSYNQYIPDASQSSASLLFISSLYSTITPQNIQCFENSLTNSSNTFIVIKSNATQIKAIRVFHHNYLRKEFWNTYYNIKLQSNLNQLEINYIITKTLGINNKGGVMQIIVDKFTLEDGLFQYLIAESSSVFDIITQGTGIIRLNSCNIAYTQNNLLSNSEQDGSISINSKLSDLNLKLTNFTFSYIHNNFAPALLSISTSKFTNIIFIKNVKVLNCFSLINLFSSLTFSSDKAHLNIVTIQNILIQQSYEALIDFSQQLVHLDSTILTKITEGNAIFNIAGCKLQMNNIVIEGVVLSSIFQFINCQKIQLKNILFYKIITFYSFTLLHIEQNIQFLSIIQVQNLTTQNLVLLNSKDLNCIQLIYPNLEFEYKLCNQFNPL</sequence>
<name>A0D013_PARTE</name>
<evidence type="ECO:0008006" key="3">
    <source>
        <dbReference type="Google" id="ProtNLM"/>
    </source>
</evidence>
<protein>
    <recommendedName>
        <fullName evidence="3">Transmembrane protein</fullName>
    </recommendedName>
</protein>
<dbReference type="PANTHER" id="PTHR11319:SF35">
    <property type="entry name" value="OUTER MEMBRANE PROTEIN PMPC-RELATED"/>
    <property type="match status" value="1"/>
</dbReference>
<dbReference type="GeneID" id="5029562"/>
<keyword evidence="2" id="KW-1185">Reference proteome</keyword>
<dbReference type="OMA" id="FMANGNI"/>